<keyword evidence="12 13" id="KW-0449">Lipoprotein</keyword>
<keyword evidence="5 10" id="KW-0479">Metal-binding</keyword>
<evidence type="ECO:0000256" key="1">
    <source>
        <dbReference type="ARBA" id="ARBA00011955"/>
    </source>
</evidence>
<keyword evidence="12" id="KW-0472">Membrane</keyword>
<dbReference type="PROSITE" id="PS51257">
    <property type="entry name" value="PROKAR_LIPOPROTEIN"/>
    <property type="match status" value="1"/>
</dbReference>
<dbReference type="PIRSF" id="PIRSF006268">
    <property type="entry name" value="ApbE"/>
    <property type="match status" value="1"/>
</dbReference>
<comment type="cofactor">
    <cofactor evidence="11">
        <name>Mg(2+)</name>
        <dbReference type="ChEBI" id="CHEBI:18420"/>
    </cofactor>
    <cofactor evidence="11">
        <name>Mn(2+)</name>
        <dbReference type="ChEBI" id="CHEBI:29035"/>
    </cofactor>
    <text evidence="11">Magnesium. Can also use manganese.</text>
</comment>
<evidence type="ECO:0000256" key="7">
    <source>
        <dbReference type="ARBA" id="ARBA00022842"/>
    </source>
</evidence>
<dbReference type="EC" id="2.7.1.180" evidence="1 10"/>
<feature type="binding site" evidence="11">
    <location>
        <position position="305"/>
    </location>
    <ligand>
        <name>Mg(2+)</name>
        <dbReference type="ChEBI" id="CHEBI:18420"/>
    </ligand>
</feature>
<organism evidence="13 14">
    <name type="scientific">Caldibacillus thermoamylovorans</name>
    <dbReference type="NCBI Taxonomy" id="35841"/>
    <lineage>
        <taxon>Bacteria</taxon>
        <taxon>Bacillati</taxon>
        <taxon>Bacillota</taxon>
        <taxon>Bacilli</taxon>
        <taxon>Bacillales</taxon>
        <taxon>Bacillaceae</taxon>
        <taxon>Caldibacillus</taxon>
    </lineage>
</organism>
<dbReference type="InterPro" id="IPR003374">
    <property type="entry name" value="ApbE-like_sf"/>
</dbReference>
<dbReference type="GO" id="GO:0016740">
    <property type="term" value="F:transferase activity"/>
    <property type="evidence" value="ECO:0007669"/>
    <property type="project" value="UniProtKB-UniRule"/>
</dbReference>
<evidence type="ECO:0000256" key="5">
    <source>
        <dbReference type="ARBA" id="ARBA00022723"/>
    </source>
</evidence>
<dbReference type="Gene3D" id="3.10.520.10">
    <property type="entry name" value="ApbE-like domains"/>
    <property type="match status" value="1"/>
</dbReference>
<comment type="subcellular location">
    <subcellularLocation>
        <location evidence="12">Cell inner membrane</location>
        <topology evidence="12">Lipid-anchor</topology>
        <orientation evidence="12">Periplasmic side</orientation>
    </subcellularLocation>
</comment>
<comment type="catalytic activity">
    <reaction evidence="9 10 12">
        <text>L-threonyl-[protein] + FAD = FMN-L-threonyl-[protein] + AMP + H(+)</text>
        <dbReference type="Rhea" id="RHEA:36847"/>
        <dbReference type="Rhea" id="RHEA-COMP:11060"/>
        <dbReference type="Rhea" id="RHEA-COMP:11061"/>
        <dbReference type="ChEBI" id="CHEBI:15378"/>
        <dbReference type="ChEBI" id="CHEBI:30013"/>
        <dbReference type="ChEBI" id="CHEBI:57692"/>
        <dbReference type="ChEBI" id="CHEBI:74257"/>
        <dbReference type="ChEBI" id="CHEBI:456215"/>
        <dbReference type="EC" id="2.7.1.180"/>
    </reaction>
</comment>
<dbReference type="InterPro" id="IPR024932">
    <property type="entry name" value="ApbE"/>
</dbReference>
<protein>
    <recommendedName>
        <fullName evidence="2 10">FAD:protein FMN transferase</fullName>
        <ecNumber evidence="1 10">2.7.1.180</ecNumber>
    </recommendedName>
    <alternativeName>
        <fullName evidence="8 10">Flavin transferase</fullName>
    </alternativeName>
</protein>
<evidence type="ECO:0000256" key="9">
    <source>
        <dbReference type="ARBA" id="ARBA00048540"/>
    </source>
</evidence>
<proteinExistence type="inferred from homology"/>
<evidence type="ECO:0000256" key="2">
    <source>
        <dbReference type="ARBA" id="ARBA00016337"/>
    </source>
</evidence>
<evidence type="ECO:0000256" key="11">
    <source>
        <dbReference type="PIRSR" id="PIRSR006268-2"/>
    </source>
</evidence>
<comment type="function">
    <text evidence="12">Flavin transferase that catalyzes the transfer of the FMN moiety of FAD and its covalent binding to the hydroxyl group of a threonine residue in a target flavoprotein.</text>
</comment>
<dbReference type="Pfam" id="PF02424">
    <property type="entry name" value="ApbE"/>
    <property type="match status" value="1"/>
</dbReference>
<dbReference type="PANTHER" id="PTHR30040:SF2">
    <property type="entry name" value="FAD:PROTEIN FMN TRANSFERASE"/>
    <property type="match status" value="1"/>
</dbReference>
<evidence type="ECO:0000256" key="12">
    <source>
        <dbReference type="RuleBase" id="RU363002"/>
    </source>
</evidence>
<keyword evidence="3 10" id="KW-0285">Flavoprotein</keyword>
<keyword evidence="4 10" id="KW-0808">Transferase</keyword>
<keyword evidence="12" id="KW-0997">Cell inner membrane</keyword>
<dbReference type="PANTHER" id="PTHR30040">
    <property type="entry name" value="THIAMINE BIOSYNTHESIS LIPOPROTEIN APBE"/>
    <property type="match status" value="1"/>
</dbReference>
<evidence type="ECO:0000313" key="13">
    <source>
        <dbReference type="EMBL" id="CEE01492.1"/>
    </source>
</evidence>
<name>A0A090IUX0_9BACI</name>
<dbReference type="Proteomes" id="UP000040576">
    <property type="component" value="Unassembled WGS sequence"/>
</dbReference>
<dbReference type="SUPFAM" id="SSF143631">
    <property type="entry name" value="ApbE-like"/>
    <property type="match status" value="1"/>
</dbReference>
<dbReference type="GO" id="GO:0005886">
    <property type="term" value="C:plasma membrane"/>
    <property type="evidence" value="ECO:0007669"/>
    <property type="project" value="UniProtKB-SubCell"/>
</dbReference>
<dbReference type="EMBL" id="CCRF01000047">
    <property type="protein sequence ID" value="CEE01492.1"/>
    <property type="molecule type" value="Genomic_DNA"/>
</dbReference>
<dbReference type="RefSeq" id="WP_156103203.1">
    <property type="nucleotide sequence ID" value="NZ_CCRF01000047.1"/>
</dbReference>
<comment type="similarity">
    <text evidence="10 12">Belongs to the ApbE family.</text>
</comment>
<gene>
    <name evidence="13" type="ORF">BT1A1_1664</name>
</gene>
<evidence type="ECO:0000313" key="14">
    <source>
        <dbReference type="Proteomes" id="UP000040576"/>
    </source>
</evidence>
<feature type="binding site" evidence="11">
    <location>
        <position position="187"/>
    </location>
    <ligand>
        <name>Mg(2+)</name>
        <dbReference type="ChEBI" id="CHEBI:18420"/>
    </ligand>
</feature>
<evidence type="ECO:0000256" key="10">
    <source>
        <dbReference type="PIRNR" id="PIRNR006268"/>
    </source>
</evidence>
<reference evidence="13 14" key="1">
    <citation type="submission" date="2014-07" db="EMBL/GenBank/DDBJ databases">
        <authorList>
            <person name="Wibberg Daniel"/>
        </authorList>
    </citation>
    <scope>NUCLEOTIDE SEQUENCE [LARGE SCALE GENOMIC DNA]</scope>
</reference>
<evidence type="ECO:0000256" key="4">
    <source>
        <dbReference type="ARBA" id="ARBA00022679"/>
    </source>
</evidence>
<keyword evidence="6 10" id="KW-0274">FAD</keyword>
<evidence type="ECO:0000256" key="6">
    <source>
        <dbReference type="ARBA" id="ARBA00022827"/>
    </source>
</evidence>
<evidence type="ECO:0000256" key="8">
    <source>
        <dbReference type="ARBA" id="ARBA00031306"/>
    </source>
</evidence>
<keyword evidence="14" id="KW-1185">Reference proteome</keyword>
<keyword evidence="7 10" id="KW-0460">Magnesium</keyword>
<accession>A0A090IUX0</accession>
<dbReference type="AlphaFoldDB" id="A0A090IUX0"/>
<evidence type="ECO:0000256" key="3">
    <source>
        <dbReference type="ARBA" id="ARBA00022630"/>
    </source>
</evidence>
<dbReference type="GeneID" id="92960833"/>
<keyword evidence="12" id="KW-1003">Cell membrane</keyword>
<dbReference type="GO" id="GO:0046872">
    <property type="term" value="F:metal ion binding"/>
    <property type="evidence" value="ECO:0007669"/>
    <property type="project" value="UniProtKB-UniRule"/>
</dbReference>
<feature type="binding site" evidence="11">
    <location>
        <position position="301"/>
    </location>
    <ligand>
        <name>Mg(2+)</name>
        <dbReference type="ChEBI" id="CHEBI:18420"/>
    </ligand>
</feature>
<sequence>MNYLKKTGLILLILFTFLFTGCGQSKNETADENHSQTTTNPASRTEFLMGTVVTVKIYDKNKEDVLDPVFKKIQKLADEITVNDGEAKSEVDKINQNAGISPVEVSEDIFTLITAGKTYSDRANGSFDITIGPLSSLWHIGFPDARKPTQEEINNVLPLIDYRFVELNDDKQTVYLQNKGMEIDLGGIAKGFITDKVRDVLVDHGVTSAIIDLGGNVYVLGKNASGNKWTVGIQDPFSPRGQIIGSIQEANKSIVTSGIYERYLEVNGEIYHHLLNPQDGYPFKNDIAGVSVITDESTDGDALSTLLFSKGVKDGLAYAEKIGVDAIFITHNKDVYLTSKLKNKFKLTNKEFTVKHP</sequence>